<dbReference type="Gene3D" id="3.90.180.10">
    <property type="entry name" value="Medium-chain alcohol dehydrogenases, catalytic domain"/>
    <property type="match status" value="1"/>
</dbReference>
<evidence type="ECO:0000313" key="9">
    <source>
        <dbReference type="EMBL" id="NAS25848.1"/>
    </source>
</evidence>
<dbReference type="Proteomes" id="UP000479526">
    <property type="component" value="Unassembled WGS sequence"/>
</dbReference>
<dbReference type="Pfam" id="PF00107">
    <property type="entry name" value="ADH_zinc_N"/>
    <property type="match status" value="1"/>
</dbReference>
<keyword evidence="10" id="KW-1185">Reference proteome</keyword>
<dbReference type="SMART" id="SM00829">
    <property type="entry name" value="PKS_ER"/>
    <property type="match status" value="1"/>
</dbReference>
<reference evidence="9 10" key="1">
    <citation type="submission" date="2020-01" db="EMBL/GenBank/DDBJ databases">
        <title>Herbidospora sp. NEAU-GS84 nov., a novel actinomycete isolated from soil.</title>
        <authorList>
            <person name="Han L."/>
        </authorList>
    </citation>
    <scope>NUCLEOTIDE SEQUENCE [LARGE SCALE GENOMIC DNA]</scope>
    <source>
        <strain evidence="9 10">NEAU-GS84</strain>
    </source>
</reference>
<evidence type="ECO:0000259" key="8">
    <source>
        <dbReference type="SMART" id="SM00829"/>
    </source>
</evidence>
<dbReference type="GO" id="GO:0051903">
    <property type="term" value="F:S-(hydroxymethyl)glutathione dehydrogenase [NAD(P)+] activity"/>
    <property type="evidence" value="ECO:0007669"/>
    <property type="project" value="TreeGrafter"/>
</dbReference>
<dbReference type="InterPro" id="IPR013154">
    <property type="entry name" value="ADH-like_N"/>
</dbReference>
<keyword evidence="5" id="KW-0560">Oxidoreductase</keyword>
<keyword evidence="6" id="KW-0520">NAD</keyword>
<keyword evidence="4 7" id="KW-0862">Zinc</keyword>
<dbReference type="SUPFAM" id="SSF50129">
    <property type="entry name" value="GroES-like"/>
    <property type="match status" value="1"/>
</dbReference>
<name>A0A7C9JBI9_9ACTN</name>
<dbReference type="InterPro" id="IPR011032">
    <property type="entry name" value="GroES-like_sf"/>
</dbReference>
<evidence type="ECO:0000256" key="2">
    <source>
        <dbReference type="ARBA" id="ARBA00008072"/>
    </source>
</evidence>
<sequence>MRVRAAVAEEPAKPLVLKELRLDEPRDDEVLVKLVAAGICQTDAHVWHQRIPAPLPLVLGHEGAGVVQRVGAGVTNVVPGDHVILSFQACGQCPQCLSGRPAYCDSAFTANFSGARLDGTRGIHPADDGDGAVHGHFFGQSSFATHALATQRNTVKVSRDVPLEVLAPLGCGLQTGAGAVLNTFAAQAGSAVAVFGVGAVGCGAVMAARVAGASTIIAVDVNDRRLDLAAELGATHTLNAAHVDVTEEIRAITGRGVAHLLDTTGHADMLRHAVDALAPLGQLGTVAGGGPDASLHPARLALGKSVRGIVQGDAVPQLFIPKLVELYRSGRFPIDRLVRFYAFDDINTAFADAAHGDVVKPVLRIADTGVTEEE</sequence>
<evidence type="ECO:0000256" key="1">
    <source>
        <dbReference type="ARBA" id="ARBA00001947"/>
    </source>
</evidence>
<dbReference type="GO" id="GO:0046294">
    <property type="term" value="P:formaldehyde catabolic process"/>
    <property type="evidence" value="ECO:0007669"/>
    <property type="project" value="TreeGrafter"/>
</dbReference>
<dbReference type="RefSeq" id="WP_161482880.1">
    <property type="nucleotide sequence ID" value="NZ_WXEW01000009.1"/>
</dbReference>
<dbReference type="GO" id="GO:0005829">
    <property type="term" value="C:cytosol"/>
    <property type="evidence" value="ECO:0007669"/>
    <property type="project" value="TreeGrafter"/>
</dbReference>
<gene>
    <name evidence="9" type="ORF">GT755_29720</name>
</gene>
<dbReference type="InterPro" id="IPR002328">
    <property type="entry name" value="ADH_Zn_CS"/>
</dbReference>
<dbReference type="Pfam" id="PF08240">
    <property type="entry name" value="ADH_N"/>
    <property type="match status" value="1"/>
</dbReference>
<keyword evidence="3 7" id="KW-0479">Metal-binding</keyword>
<dbReference type="EMBL" id="WXEW01000009">
    <property type="protein sequence ID" value="NAS25848.1"/>
    <property type="molecule type" value="Genomic_DNA"/>
</dbReference>
<comment type="similarity">
    <text evidence="2 7">Belongs to the zinc-containing alcohol dehydrogenase family.</text>
</comment>
<comment type="caution">
    <text evidence="9">The sequence shown here is derived from an EMBL/GenBank/DDBJ whole genome shotgun (WGS) entry which is preliminary data.</text>
</comment>
<evidence type="ECO:0000256" key="3">
    <source>
        <dbReference type="ARBA" id="ARBA00022723"/>
    </source>
</evidence>
<organism evidence="9 10">
    <name type="scientific">Herbidospora solisilvae</name>
    <dbReference type="NCBI Taxonomy" id="2696284"/>
    <lineage>
        <taxon>Bacteria</taxon>
        <taxon>Bacillati</taxon>
        <taxon>Actinomycetota</taxon>
        <taxon>Actinomycetes</taxon>
        <taxon>Streptosporangiales</taxon>
        <taxon>Streptosporangiaceae</taxon>
        <taxon>Herbidospora</taxon>
    </lineage>
</organism>
<evidence type="ECO:0000313" key="10">
    <source>
        <dbReference type="Proteomes" id="UP000479526"/>
    </source>
</evidence>
<dbReference type="CDD" id="cd08278">
    <property type="entry name" value="benzyl_alcohol_DH"/>
    <property type="match status" value="1"/>
</dbReference>
<proteinExistence type="inferred from homology"/>
<dbReference type="AlphaFoldDB" id="A0A7C9JBI9"/>
<dbReference type="FunFam" id="3.40.50.720:FF:000003">
    <property type="entry name" value="S-(hydroxymethyl)glutathione dehydrogenase"/>
    <property type="match status" value="1"/>
</dbReference>
<dbReference type="PANTHER" id="PTHR43880">
    <property type="entry name" value="ALCOHOL DEHYDROGENASE"/>
    <property type="match status" value="1"/>
</dbReference>
<dbReference type="SUPFAM" id="SSF51735">
    <property type="entry name" value="NAD(P)-binding Rossmann-fold domains"/>
    <property type="match status" value="1"/>
</dbReference>
<evidence type="ECO:0000256" key="7">
    <source>
        <dbReference type="RuleBase" id="RU361277"/>
    </source>
</evidence>
<dbReference type="InterPro" id="IPR013149">
    <property type="entry name" value="ADH-like_C"/>
</dbReference>
<evidence type="ECO:0000256" key="6">
    <source>
        <dbReference type="ARBA" id="ARBA00023027"/>
    </source>
</evidence>
<dbReference type="InterPro" id="IPR036291">
    <property type="entry name" value="NAD(P)-bd_dom_sf"/>
</dbReference>
<feature type="domain" description="Enoyl reductase (ER)" evidence="8">
    <location>
        <begin position="10"/>
        <end position="363"/>
    </location>
</feature>
<dbReference type="PROSITE" id="PS00059">
    <property type="entry name" value="ADH_ZINC"/>
    <property type="match status" value="1"/>
</dbReference>
<comment type="cofactor">
    <cofactor evidence="1 7">
        <name>Zn(2+)</name>
        <dbReference type="ChEBI" id="CHEBI:29105"/>
    </cofactor>
</comment>
<dbReference type="GO" id="GO:0008270">
    <property type="term" value="F:zinc ion binding"/>
    <property type="evidence" value="ECO:0007669"/>
    <property type="project" value="InterPro"/>
</dbReference>
<evidence type="ECO:0000256" key="5">
    <source>
        <dbReference type="ARBA" id="ARBA00023002"/>
    </source>
</evidence>
<dbReference type="InterPro" id="IPR020843">
    <property type="entry name" value="ER"/>
</dbReference>
<dbReference type="Gene3D" id="3.40.50.720">
    <property type="entry name" value="NAD(P)-binding Rossmann-like Domain"/>
    <property type="match status" value="1"/>
</dbReference>
<evidence type="ECO:0000256" key="4">
    <source>
        <dbReference type="ARBA" id="ARBA00022833"/>
    </source>
</evidence>
<accession>A0A7C9JBI9</accession>
<dbReference type="PANTHER" id="PTHR43880:SF12">
    <property type="entry name" value="ALCOHOL DEHYDROGENASE CLASS-3"/>
    <property type="match status" value="1"/>
</dbReference>
<protein>
    <submittedName>
        <fullName evidence="9">Alcohol dehydrogenase catalytic domain-containing protein</fullName>
    </submittedName>
</protein>